<keyword evidence="4 7" id="KW-0133">Cell shape</keyword>
<dbReference type="HOGENOM" id="CLU_024379_0_0_7"/>
<dbReference type="EMBL" id="CP003221">
    <property type="protein sequence ID" value="EGJ50742.1"/>
    <property type="molecule type" value="Genomic_DNA"/>
</dbReference>
<organism evidence="10 11">
    <name type="scientific">Desulfocurvibacter africanus subsp. africanus str. Walvis Bay</name>
    <dbReference type="NCBI Taxonomy" id="690850"/>
    <lineage>
        <taxon>Bacteria</taxon>
        <taxon>Pseudomonadati</taxon>
        <taxon>Thermodesulfobacteriota</taxon>
        <taxon>Desulfovibrionia</taxon>
        <taxon>Desulfovibrionales</taxon>
        <taxon>Desulfovibrionaceae</taxon>
        <taxon>Desulfocurvibacter</taxon>
    </lineage>
</organism>
<evidence type="ECO:0000313" key="11">
    <source>
        <dbReference type="Proteomes" id="UP000007844"/>
    </source>
</evidence>
<evidence type="ECO:0000256" key="2">
    <source>
        <dbReference type="ARBA" id="ARBA00005992"/>
    </source>
</evidence>
<gene>
    <name evidence="10" type="ORF">Desaf_2418</name>
</gene>
<feature type="domain" description="L,D-TPase catalytic" evidence="9">
    <location>
        <begin position="73"/>
        <end position="203"/>
    </location>
</feature>
<dbReference type="PROSITE" id="PS52029">
    <property type="entry name" value="LD_TPASE"/>
    <property type="match status" value="1"/>
</dbReference>
<keyword evidence="6 7" id="KW-0961">Cell wall biogenesis/degradation</keyword>
<evidence type="ECO:0000313" key="10">
    <source>
        <dbReference type="EMBL" id="EGJ50742.1"/>
    </source>
</evidence>
<evidence type="ECO:0000256" key="8">
    <source>
        <dbReference type="SAM" id="MobiDB-lite"/>
    </source>
</evidence>
<keyword evidence="11" id="KW-1185">Reference proteome</keyword>
<dbReference type="InterPro" id="IPR005490">
    <property type="entry name" value="LD_TPept_cat_dom"/>
</dbReference>
<dbReference type="KEGG" id="daf:Desaf_2418"/>
<dbReference type="Gene3D" id="3.10.450.50">
    <property type="match status" value="2"/>
</dbReference>
<evidence type="ECO:0000259" key="9">
    <source>
        <dbReference type="PROSITE" id="PS52029"/>
    </source>
</evidence>
<dbReference type="GO" id="GO:0016740">
    <property type="term" value="F:transferase activity"/>
    <property type="evidence" value="ECO:0007669"/>
    <property type="project" value="UniProtKB-KW"/>
</dbReference>
<dbReference type="GO" id="GO:0071555">
    <property type="term" value="P:cell wall organization"/>
    <property type="evidence" value="ECO:0007669"/>
    <property type="project" value="UniProtKB-UniRule"/>
</dbReference>
<feature type="region of interest" description="Disordered" evidence="8">
    <location>
        <begin position="1"/>
        <end position="48"/>
    </location>
</feature>
<proteinExistence type="inferred from homology"/>
<dbReference type="CDD" id="cd16913">
    <property type="entry name" value="YkuD_like"/>
    <property type="match status" value="1"/>
</dbReference>
<dbReference type="Gene3D" id="2.40.440.10">
    <property type="entry name" value="L,D-transpeptidase catalytic domain-like"/>
    <property type="match status" value="1"/>
</dbReference>
<dbReference type="PANTHER" id="PTHR36699">
    <property type="entry name" value="LD-TRANSPEPTIDASE"/>
    <property type="match status" value="1"/>
</dbReference>
<feature type="active site" description="Nucleophile" evidence="7">
    <location>
        <position position="179"/>
    </location>
</feature>
<feature type="active site" description="Proton donor/acceptor" evidence="7">
    <location>
        <position position="165"/>
    </location>
</feature>
<evidence type="ECO:0000256" key="4">
    <source>
        <dbReference type="ARBA" id="ARBA00022960"/>
    </source>
</evidence>
<dbReference type="SUPFAM" id="SSF141523">
    <property type="entry name" value="L,D-transpeptidase catalytic domain-like"/>
    <property type="match status" value="1"/>
</dbReference>
<evidence type="ECO:0000256" key="6">
    <source>
        <dbReference type="ARBA" id="ARBA00023316"/>
    </source>
</evidence>
<dbReference type="InterPro" id="IPR038063">
    <property type="entry name" value="Transpep_catalytic_dom"/>
</dbReference>
<dbReference type="GO" id="GO:0004180">
    <property type="term" value="F:carboxypeptidase activity"/>
    <property type="evidence" value="ECO:0007669"/>
    <property type="project" value="UniProtKB-ARBA"/>
</dbReference>
<dbReference type="SUPFAM" id="SSF54427">
    <property type="entry name" value="NTF2-like"/>
    <property type="match status" value="2"/>
</dbReference>
<dbReference type="eggNOG" id="COG3034">
    <property type="taxonomic scope" value="Bacteria"/>
</dbReference>
<dbReference type="PANTHER" id="PTHR36699:SF1">
    <property type="entry name" value="L,D-TRANSPEPTIDASE YAFK-RELATED"/>
    <property type="match status" value="1"/>
</dbReference>
<dbReference type="Pfam" id="PF24125">
    <property type="entry name" value="Cds6_C"/>
    <property type="match status" value="2"/>
</dbReference>
<evidence type="ECO:0000256" key="3">
    <source>
        <dbReference type="ARBA" id="ARBA00022679"/>
    </source>
</evidence>
<comment type="pathway">
    <text evidence="1 7">Cell wall biogenesis; peptidoglycan biosynthesis.</text>
</comment>
<dbReference type="InterPro" id="IPR032710">
    <property type="entry name" value="NTF2-like_dom_sf"/>
</dbReference>
<dbReference type="Proteomes" id="UP000007844">
    <property type="component" value="Chromosome"/>
</dbReference>
<evidence type="ECO:0000256" key="7">
    <source>
        <dbReference type="PROSITE-ProRule" id="PRU01373"/>
    </source>
</evidence>
<dbReference type="GO" id="GO:0008360">
    <property type="term" value="P:regulation of cell shape"/>
    <property type="evidence" value="ECO:0007669"/>
    <property type="project" value="UniProtKB-UniRule"/>
</dbReference>
<reference evidence="10 11" key="1">
    <citation type="journal article" date="2011" name="J. Bacteriol.">
        <title>Genome sequence of the mercury-methylating and pleomorphic Desulfovibrio africanus Strain Walvis Bay.</title>
        <authorList>
            <person name="Brown S.D."/>
            <person name="Wall J.D."/>
            <person name="Kucken A.M."/>
            <person name="Gilmour C.C."/>
            <person name="Podar M."/>
            <person name="Brandt C.C."/>
            <person name="Teshima H."/>
            <person name="Detter J.C."/>
            <person name="Han C.S."/>
            <person name="Land M.L."/>
            <person name="Lucas S."/>
            <person name="Han J."/>
            <person name="Pennacchio L."/>
            <person name="Nolan M."/>
            <person name="Pitluck S."/>
            <person name="Woyke T."/>
            <person name="Goodwin L."/>
            <person name="Palumbo A.V."/>
            <person name="Elias D.A."/>
        </authorList>
    </citation>
    <scope>NUCLEOTIDE SEQUENCE [LARGE SCALE GENOMIC DNA]</scope>
    <source>
        <strain evidence="10 11">Walvis Bay</strain>
    </source>
</reference>
<keyword evidence="3" id="KW-0808">Transferase</keyword>
<evidence type="ECO:0000256" key="1">
    <source>
        <dbReference type="ARBA" id="ARBA00004752"/>
    </source>
</evidence>
<dbReference type="STRING" id="690850.Desaf_2418"/>
<name>F3YYI8_DESAF</name>
<dbReference type="Pfam" id="PF03734">
    <property type="entry name" value="YkuD"/>
    <property type="match status" value="1"/>
</dbReference>
<dbReference type="InterPro" id="IPR056203">
    <property type="entry name" value="Cds6_C"/>
</dbReference>
<evidence type="ECO:0000256" key="5">
    <source>
        <dbReference type="ARBA" id="ARBA00022984"/>
    </source>
</evidence>
<comment type="similarity">
    <text evidence="2">Belongs to the YkuD family.</text>
</comment>
<protein>
    <submittedName>
        <fullName evidence="10">ErfK/YbiS/YcfS/YnhG family protein</fullName>
    </submittedName>
</protein>
<sequence>MPSEPATVSEPEAGFDAGAQAGIEAGTAPVPTPEAALVPEGDPKAAMSMAPPAQTIGDTWHLTIPEHENSPVRFLAIDKASQTFFLMERRSPLRKAVELPCATGQVAGDKYREGDLRTPEGVYFIQRKLTTGLDYQLYGDIAYTLNFPNPVDRIEGKTGYGIWIHGRGGKIVPMETRGCVALNTPDLHGLSSTLGRGTPVIIAQKIAWPPDGQSHSGEANAIIAMVREWAKAWQNKSDTFFSFYAPQKYSRSGGESFEAFKANKERLFARMPWIQVVLDDITALPGPDYWVTAFDQVYRAPGITSAVRKRLYWQKDPKGVWRIVGQEYDQPPPDLEQRYMAHVTKSVSEALSLWQAAWERADLDGYAALYLPGAHQQGRNGLKAVMEHKQTLWADNPPTRVELSNRRIALHPKGIEVAFRQVYESSNGYTDTGTKTLILEPHGEQWLISAEYWRKGN</sequence>
<keyword evidence="5 7" id="KW-0573">Peptidoglycan synthesis</keyword>
<dbReference type="UniPathway" id="UPA00219"/>
<dbReference type="AlphaFoldDB" id="F3YYI8"/>
<accession>F3YYI8</accession>
<dbReference type="GO" id="GO:0009252">
    <property type="term" value="P:peptidoglycan biosynthetic process"/>
    <property type="evidence" value="ECO:0007669"/>
    <property type="project" value="UniProtKB-UniPathway"/>
</dbReference>